<organism evidence="1 2">
    <name type="scientific">Phaseolus angularis</name>
    <name type="common">Azuki bean</name>
    <name type="synonym">Vigna angularis</name>
    <dbReference type="NCBI Taxonomy" id="3914"/>
    <lineage>
        <taxon>Eukaryota</taxon>
        <taxon>Viridiplantae</taxon>
        <taxon>Streptophyta</taxon>
        <taxon>Embryophyta</taxon>
        <taxon>Tracheophyta</taxon>
        <taxon>Spermatophyta</taxon>
        <taxon>Magnoliopsida</taxon>
        <taxon>eudicotyledons</taxon>
        <taxon>Gunneridae</taxon>
        <taxon>Pentapetalae</taxon>
        <taxon>rosids</taxon>
        <taxon>fabids</taxon>
        <taxon>Fabales</taxon>
        <taxon>Fabaceae</taxon>
        <taxon>Papilionoideae</taxon>
        <taxon>50 kb inversion clade</taxon>
        <taxon>NPAAA clade</taxon>
        <taxon>indigoferoid/millettioid clade</taxon>
        <taxon>Phaseoleae</taxon>
        <taxon>Vigna</taxon>
    </lineage>
</organism>
<evidence type="ECO:0000313" key="1">
    <source>
        <dbReference type="EMBL" id="KAG2409378.1"/>
    </source>
</evidence>
<evidence type="ECO:0000313" key="2">
    <source>
        <dbReference type="Proteomes" id="UP000743370"/>
    </source>
</evidence>
<dbReference type="AlphaFoldDB" id="A0A8T0LF61"/>
<comment type="caution">
    <text evidence="1">The sequence shown here is derived from an EMBL/GenBank/DDBJ whole genome shotgun (WGS) entry which is preliminary data.</text>
</comment>
<protein>
    <submittedName>
        <fullName evidence="1">Uncharacterized protein</fullName>
    </submittedName>
</protein>
<accession>A0A8T0LF61</accession>
<reference evidence="1 2" key="1">
    <citation type="submission" date="2020-05" db="EMBL/GenBank/DDBJ databases">
        <title>Vigna angularis (adzuki bean) Var. LongXiaoDou No. 4 denovo assembly.</title>
        <authorList>
            <person name="Xiang H."/>
        </authorList>
    </citation>
    <scope>NUCLEOTIDE SEQUENCE [LARGE SCALE GENOMIC DNA]</scope>
    <source>
        <tissue evidence="1">Leaf</tissue>
    </source>
</reference>
<dbReference type="EMBL" id="JABFOF010000001">
    <property type="protein sequence ID" value="KAG2409378.1"/>
    <property type="molecule type" value="Genomic_DNA"/>
</dbReference>
<dbReference type="Proteomes" id="UP000743370">
    <property type="component" value="Unassembled WGS sequence"/>
</dbReference>
<sequence length="77" mass="8714">MRRLAFGTHEQQQKAAYEIRVLARTSIFNRSCLIESLVNQVLEQGLNSRSFDKAGPDTTNGTTQPNTYDCMICTPIY</sequence>
<name>A0A8T0LF61_PHAAN</name>
<proteinExistence type="predicted"/>
<gene>
    <name evidence="1" type="ORF">HKW66_Vig0000430</name>
</gene>